<evidence type="ECO:0000256" key="4">
    <source>
        <dbReference type="PROSITE-ProRule" id="PRU00335"/>
    </source>
</evidence>
<dbReference type="SUPFAM" id="SSF48498">
    <property type="entry name" value="Tetracyclin repressor-like, C-terminal domain"/>
    <property type="match status" value="1"/>
</dbReference>
<feature type="domain" description="HTH tetR-type" evidence="5">
    <location>
        <begin position="16"/>
        <end position="75"/>
    </location>
</feature>
<dbReference type="InterPro" id="IPR001647">
    <property type="entry name" value="HTH_TetR"/>
</dbReference>
<reference evidence="6 7" key="1">
    <citation type="submission" date="2023-03" db="EMBL/GenBank/DDBJ databases">
        <title>YIM 133296 draft genome.</title>
        <authorList>
            <person name="Xiong L."/>
        </authorList>
    </citation>
    <scope>NUCLEOTIDE SEQUENCE [LARGE SCALE GENOMIC DNA]</scope>
    <source>
        <strain evidence="6 7">YIM 133296</strain>
    </source>
</reference>
<evidence type="ECO:0000313" key="6">
    <source>
        <dbReference type="EMBL" id="MDF8266064.1"/>
    </source>
</evidence>
<dbReference type="InterPro" id="IPR036271">
    <property type="entry name" value="Tet_transcr_reg_TetR-rel_C_sf"/>
</dbReference>
<dbReference type="Gene3D" id="1.10.357.10">
    <property type="entry name" value="Tetracycline Repressor, domain 2"/>
    <property type="match status" value="1"/>
</dbReference>
<comment type="caution">
    <text evidence="6">The sequence shown here is derived from an EMBL/GenBank/DDBJ whole genome shotgun (WGS) entry which is preliminary data.</text>
</comment>
<dbReference type="PROSITE" id="PS50977">
    <property type="entry name" value="HTH_TETR_2"/>
    <property type="match status" value="1"/>
</dbReference>
<sequence length="190" mass="20672">MSESATEDRRLRSDAERNRERVVAAAVVALHRDGAGVPIATIADDAGVGVGTVYRHFRNREVLVEELTHRSFTLMVGRLQHAQGLGGTAVEAFRDFLLGVIQDRNDMVLRSTGGPAVESERVGAVQAELHRGIRELIARGLADGTIRREIDVADIAWLGATLAQPGREGRAWERICERLLDTYLAGLGAP</sequence>
<keyword evidence="1" id="KW-0805">Transcription regulation</keyword>
<gene>
    <name evidence="6" type="ORF">P4R38_17585</name>
</gene>
<proteinExistence type="predicted"/>
<dbReference type="InterPro" id="IPR050109">
    <property type="entry name" value="HTH-type_TetR-like_transc_reg"/>
</dbReference>
<keyword evidence="7" id="KW-1185">Reference proteome</keyword>
<dbReference type="PANTHER" id="PTHR30055">
    <property type="entry name" value="HTH-TYPE TRANSCRIPTIONAL REGULATOR RUTR"/>
    <property type="match status" value="1"/>
</dbReference>
<dbReference type="RefSeq" id="WP_275240677.1">
    <property type="nucleotide sequence ID" value="NZ_JARFJC010000049.1"/>
</dbReference>
<dbReference type="Pfam" id="PF00440">
    <property type="entry name" value="TetR_N"/>
    <property type="match status" value="1"/>
</dbReference>
<accession>A0ABT6CDG4</accession>
<keyword evidence="3" id="KW-0804">Transcription</keyword>
<protein>
    <submittedName>
        <fullName evidence="6">TetR/AcrR family transcriptional regulator</fullName>
    </submittedName>
</protein>
<organism evidence="6 7">
    <name type="scientific">Luteipulveratus flavus</name>
    <dbReference type="NCBI Taxonomy" id="3031728"/>
    <lineage>
        <taxon>Bacteria</taxon>
        <taxon>Bacillati</taxon>
        <taxon>Actinomycetota</taxon>
        <taxon>Actinomycetes</taxon>
        <taxon>Micrococcales</taxon>
        <taxon>Dermacoccaceae</taxon>
        <taxon>Luteipulveratus</taxon>
    </lineage>
</organism>
<evidence type="ECO:0000313" key="7">
    <source>
        <dbReference type="Proteomes" id="UP001528912"/>
    </source>
</evidence>
<evidence type="ECO:0000256" key="3">
    <source>
        <dbReference type="ARBA" id="ARBA00023163"/>
    </source>
</evidence>
<dbReference type="PANTHER" id="PTHR30055:SF234">
    <property type="entry name" value="HTH-TYPE TRANSCRIPTIONAL REGULATOR BETI"/>
    <property type="match status" value="1"/>
</dbReference>
<evidence type="ECO:0000256" key="1">
    <source>
        <dbReference type="ARBA" id="ARBA00023015"/>
    </source>
</evidence>
<keyword evidence="2 4" id="KW-0238">DNA-binding</keyword>
<dbReference type="Proteomes" id="UP001528912">
    <property type="component" value="Unassembled WGS sequence"/>
</dbReference>
<dbReference type="PRINTS" id="PR00455">
    <property type="entry name" value="HTHTETR"/>
</dbReference>
<evidence type="ECO:0000259" key="5">
    <source>
        <dbReference type="PROSITE" id="PS50977"/>
    </source>
</evidence>
<dbReference type="InterPro" id="IPR009057">
    <property type="entry name" value="Homeodomain-like_sf"/>
</dbReference>
<evidence type="ECO:0000256" key="2">
    <source>
        <dbReference type="ARBA" id="ARBA00023125"/>
    </source>
</evidence>
<dbReference type="SUPFAM" id="SSF46689">
    <property type="entry name" value="Homeodomain-like"/>
    <property type="match status" value="1"/>
</dbReference>
<dbReference type="EMBL" id="JAROAV010000047">
    <property type="protein sequence ID" value="MDF8266064.1"/>
    <property type="molecule type" value="Genomic_DNA"/>
</dbReference>
<feature type="DNA-binding region" description="H-T-H motif" evidence="4">
    <location>
        <begin position="38"/>
        <end position="57"/>
    </location>
</feature>
<name>A0ABT6CDG4_9MICO</name>